<dbReference type="InterPro" id="IPR003661">
    <property type="entry name" value="HisK_dim/P_dom"/>
</dbReference>
<dbReference type="SMART" id="SM01080">
    <property type="entry name" value="CHASE2"/>
    <property type="match status" value="1"/>
</dbReference>
<dbReference type="EC" id="2.7.13.3" evidence="2"/>
<evidence type="ECO:0000256" key="1">
    <source>
        <dbReference type="ARBA" id="ARBA00000085"/>
    </source>
</evidence>
<feature type="domain" description="Histidine kinase" evidence="10">
    <location>
        <begin position="456"/>
        <end position="674"/>
    </location>
</feature>
<keyword evidence="9" id="KW-0812">Transmembrane</keyword>
<keyword evidence="4" id="KW-0808">Transferase</keyword>
<dbReference type="Pfam" id="PF02518">
    <property type="entry name" value="HATPase_c"/>
    <property type="match status" value="1"/>
</dbReference>
<dbReference type="Gene3D" id="3.30.565.10">
    <property type="entry name" value="Histidine kinase-like ATPase, C-terminal domain"/>
    <property type="match status" value="1"/>
</dbReference>
<dbReference type="InterPro" id="IPR003594">
    <property type="entry name" value="HATPase_dom"/>
</dbReference>
<dbReference type="InterPro" id="IPR036097">
    <property type="entry name" value="HisK_dim/P_sf"/>
</dbReference>
<keyword evidence="7" id="KW-0067">ATP-binding</keyword>
<evidence type="ECO:0000259" key="10">
    <source>
        <dbReference type="PROSITE" id="PS50109"/>
    </source>
</evidence>
<dbReference type="SMART" id="SM00388">
    <property type="entry name" value="HisKA"/>
    <property type="match status" value="1"/>
</dbReference>
<evidence type="ECO:0000256" key="6">
    <source>
        <dbReference type="ARBA" id="ARBA00022777"/>
    </source>
</evidence>
<feature type="transmembrane region" description="Helical" evidence="9">
    <location>
        <begin position="392"/>
        <end position="411"/>
    </location>
</feature>
<dbReference type="Pfam" id="PF05226">
    <property type="entry name" value="CHASE2"/>
    <property type="match status" value="1"/>
</dbReference>
<evidence type="ECO:0000256" key="3">
    <source>
        <dbReference type="ARBA" id="ARBA00022553"/>
    </source>
</evidence>
<dbReference type="InterPro" id="IPR007890">
    <property type="entry name" value="CHASE2"/>
</dbReference>
<evidence type="ECO:0000256" key="5">
    <source>
        <dbReference type="ARBA" id="ARBA00022741"/>
    </source>
</evidence>
<dbReference type="InterPro" id="IPR005467">
    <property type="entry name" value="His_kinase_dom"/>
</dbReference>
<keyword evidence="6" id="KW-0418">Kinase</keyword>
<feature type="transmembrane region" description="Helical" evidence="9">
    <location>
        <begin position="334"/>
        <end position="353"/>
    </location>
</feature>
<dbReference type="InterPro" id="IPR004358">
    <property type="entry name" value="Sig_transdc_His_kin-like_C"/>
</dbReference>
<dbReference type="Pfam" id="PF00512">
    <property type="entry name" value="HisKA"/>
    <property type="match status" value="1"/>
</dbReference>
<evidence type="ECO:0000256" key="9">
    <source>
        <dbReference type="SAM" id="Phobius"/>
    </source>
</evidence>
<name>A0ABW5BP29_9PROT</name>
<comment type="catalytic activity">
    <reaction evidence="1">
        <text>ATP + protein L-histidine = ADP + protein N-phospho-L-histidine.</text>
        <dbReference type="EC" id="2.7.13.3"/>
    </reaction>
</comment>
<dbReference type="InterPro" id="IPR036890">
    <property type="entry name" value="HATPase_C_sf"/>
</dbReference>
<dbReference type="RefSeq" id="WP_380253725.1">
    <property type="nucleotide sequence ID" value="NZ_JBHUII010000011.1"/>
</dbReference>
<dbReference type="SUPFAM" id="SSF55874">
    <property type="entry name" value="ATPase domain of HSP90 chaperone/DNA topoisomerase II/histidine kinase"/>
    <property type="match status" value="1"/>
</dbReference>
<sequence>MAAIVFSLIFLRLSDPWPVKVLRYSTFDSMQEISPREKESDQIVLVEIDENSLSKIGQWPWPRSSLSKLTDTILSQNPRSLGIDIIFPEPDRTSPDLIAAQNKNLPKGIKDALAALPSNDTQLAESIDNNPVVLGMAVGYGTQRKIPDSTSDSILMIGKDVRNAIPEYSQVLRNIPRLEQAAKAQGISNIAQDPDGLIRRIPFVYNINGTLVPAFETEILRISLNNTPTEIISNNSKIKQINAGGLTFNTDQSGSAWIYFSNKPNTQTVSAESVLSGNVSKSFFTNKIVLVGVTAVGIADYTPSPTGQNLSSLSLHAQALDSMLTNTLLSHTHLSTSIELIFFLIIGIVLIWVANSYAALELTVAFAILCWSIILVSWGGFSYQKLLIDPTLALILTLSLYLIAASAGFFHEQKQRRSDAKEAFLREREKETRIRKLQNELMHTIGKSSVQKLSSSIAHEMNQPMAAIFNYTNAARRILEKDDTDKDMLKSVLGKILTQADRGSDILKSIREGAETGKTSVKALDVNRIIKEEVELIKDVGDVETVQIILACDGDLPLALANEIQLHQVLLNLIRNAVQAITHSDTGKSLEGEIEIKTTCNSDGMIQVSISDSGPGLSDQEKETLFKPFYTSKEQGMGLGLAICRSILEALGGSLWVEENKKGGAVFHFTLPPS</sequence>
<keyword evidence="9" id="KW-1133">Transmembrane helix</keyword>
<evidence type="ECO:0000313" key="12">
    <source>
        <dbReference type="Proteomes" id="UP001597294"/>
    </source>
</evidence>
<keyword evidence="8" id="KW-0902">Two-component regulatory system</keyword>
<dbReference type="PANTHER" id="PTHR43065:SF10">
    <property type="entry name" value="PEROXIDE STRESS-ACTIVATED HISTIDINE KINASE MAK3"/>
    <property type="match status" value="1"/>
</dbReference>
<comment type="caution">
    <text evidence="11">The sequence shown here is derived from an EMBL/GenBank/DDBJ whole genome shotgun (WGS) entry which is preliminary data.</text>
</comment>
<dbReference type="CDD" id="cd00082">
    <property type="entry name" value="HisKA"/>
    <property type="match status" value="1"/>
</dbReference>
<keyword evidence="12" id="KW-1185">Reference proteome</keyword>
<dbReference type="PRINTS" id="PR00344">
    <property type="entry name" value="BCTRLSENSOR"/>
</dbReference>
<keyword evidence="3" id="KW-0597">Phosphoprotein</keyword>
<protein>
    <recommendedName>
        <fullName evidence="2">histidine kinase</fullName>
        <ecNumber evidence="2">2.7.13.3</ecNumber>
    </recommendedName>
</protein>
<evidence type="ECO:0000256" key="8">
    <source>
        <dbReference type="ARBA" id="ARBA00023012"/>
    </source>
</evidence>
<keyword evidence="5" id="KW-0547">Nucleotide-binding</keyword>
<evidence type="ECO:0000256" key="2">
    <source>
        <dbReference type="ARBA" id="ARBA00012438"/>
    </source>
</evidence>
<gene>
    <name evidence="11" type="ORF">ACFSKO_16680</name>
</gene>
<dbReference type="Gene3D" id="1.10.287.130">
    <property type="match status" value="1"/>
</dbReference>
<evidence type="ECO:0000313" key="11">
    <source>
        <dbReference type="EMBL" id="MFD2207266.1"/>
    </source>
</evidence>
<evidence type="ECO:0000256" key="4">
    <source>
        <dbReference type="ARBA" id="ARBA00022679"/>
    </source>
</evidence>
<dbReference type="SMART" id="SM00387">
    <property type="entry name" value="HATPase_c"/>
    <property type="match status" value="1"/>
</dbReference>
<dbReference type="Proteomes" id="UP001597294">
    <property type="component" value="Unassembled WGS sequence"/>
</dbReference>
<feature type="transmembrane region" description="Helical" evidence="9">
    <location>
        <begin position="360"/>
        <end position="380"/>
    </location>
</feature>
<proteinExistence type="predicted"/>
<keyword evidence="9" id="KW-0472">Membrane</keyword>
<dbReference type="SUPFAM" id="SSF47384">
    <property type="entry name" value="Homodimeric domain of signal transducing histidine kinase"/>
    <property type="match status" value="1"/>
</dbReference>
<dbReference type="EMBL" id="JBHUII010000011">
    <property type="protein sequence ID" value="MFD2207266.1"/>
    <property type="molecule type" value="Genomic_DNA"/>
</dbReference>
<organism evidence="11 12">
    <name type="scientific">Kiloniella antarctica</name>
    <dbReference type="NCBI Taxonomy" id="1550907"/>
    <lineage>
        <taxon>Bacteria</taxon>
        <taxon>Pseudomonadati</taxon>
        <taxon>Pseudomonadota</taxon>
        <taxon>Alphaproteobacteria</taxon>
        <taxon>Rhodospirillales</taxon>
        <taxon>Kiloniellaceae</taxon>
        <taxon>Kiloniella</taxon>
    </lineage>
</organism>
<reference evidence="12" key="1">
    <citation type="journal article" date="2019" name="Int. J. Syst. Evol. Microbiol.">
        <title>The Global Catalogue of Microorganisms (GCM) 10K type strain sequencing project: providing services to taxonomists for standard genome sequencing and annotation.</title>
        <authorList>
            <consortium name="The Broad Institute Genomics Platform"/>
            <consortium name="The Broad Institute Genome Sequencing Center for Infectious Disease"/>
            <person name="Wu L."/>
            <person name="Ma J."/>
        </authorList>
    </citation>
    <scope>NUCLEOTIDE SEQUENCE [LARGE SCALE GENOMIC DNA]</scope>
    <source>
        <strain evidence="12">CGMCC 4.7192</strain>
    </source>
</reference>
<dbReference type="PROSITE" id="PS50109">
    <property type="entry name" value="HIS_KIN"/>
    <property type="match status" value="1"/>
</dbReference>
<accession>A0ABW5BP29</accession>
<evidence type="ECO:0000256" key="7">
    <source>
        <dbReference type="ARBA" id="ARBA00022840"/>
    </source>
</evidence>
<dbReference type="PANTHER" id="PTHR43065">
    <property type="entry name" value="SENSOR HISTIDINE KINASE"/>
    <property type="match status" value="1"/>
</dbReference>